<dbReference type="SMART" id="SM00382">
    <property type="entry name" value="AAA"/>
    <property type="match status" value="1"/>
</dbReference>
<evidence type="ECO:0000313" key="2">
    <source>
        <dbReference type="EMBL" id="MFC4296186.1"/>
    </source>
</evidence>
<reference evidence="3" key="1">
    <citation type="journal article" date="2019" name="Int. J. Syst. Evol. Microbiol.">
        <title>The Global Catalogue of Microorganisms (GCM) 10K type strain sequencing project: providing services to taxonomists for standard genome sequencing and annotation.</title>
        <authorList>
            <consortium name="The Broad Institute Genomics Platform"/>
            <consortium name="The Broad Institute Genome Sequencing Center for Infectious Disease"/>
            <person name="Wu L."/>
            <person name="Ma J."/>
        </authorList>
    </citation>
    <scope>NUCLEOTIDE SEQUENCE [LARGE SCALE GENOMIC DNA]</scope>
    <source>
        <strain evidence="3">CGMCC 1.12989</strain>
    </source>
</reference>
<gene>
    <name evidence="2" type="ORF">ACFO0A_14090</name>
</gene>
<dbReference type="Gene3D" id="3.40.50.300">
    <property type="entry name" value="P-loop containing nucleotide triphosphate hydrolases"/>
    <property type="match status" value="1"/>
</dbReference>
<sequence length="445" mass="47964">MFFDPPSLAEEQEKMRALLKYVEPRTQDDVRMVAAALKCSGDKYESVFADWAKPYGRFKAKQLWSKARPDPDALEEAAERQMLAEKRRNRFQPLSAAEICSMAPQEYRLKPILPTQGIAVVYGASGSGKSFVAMAMAGAIATGEPFFGYVTSFAHVLYVVLEGEAGIQSRVRAWQREYGREVPDDIRFLVQPFKLTDQADVSDLAAICPPKSVVFIDTLNRAAPGSDENSSKDMGLIIEGAKALQQATGGLVVLIAHTGKDPAKGIRGHSSLFAAIDAAILVSREGDARRWKIDKAKDGRDGDEHPFRLKVVEVGEDADGDAITSCVITPDASAVAHLKPLTGNRQVAMATLHEAASSNGALNEVGEFVGVPTGAWRAAFYRQRPNATEDANRKAFDRARGDLVGLGLVRVTNDLCQFDGPTAAATNGVVAAVLARQADKTGTLA</sequence>
<keyword evidence="3" id="KW-1185">Reference proteome</keyword>
<dbReference type="Proteomes" id="UP001595828">
    <property type="component" value="Unassembled WGS sequence"/>
</dbReference>
<comment type="caution">
    <text evidence="2">The sequence shown here is derived from an EMBL/GenBank/DDBJ whole genome shotgun (WGS) entry which is preliminary data.</text>
</comment>
<feature type="domain" description="AAA+ ATPase" evidence="1">
    <location>
        <begin position="115"/>
        <end position="286"/>
    </location>
</feature>
<protein>
    <submittedName>
        <fullName evidence="2">AAA family ATPase</fullName>
    </submittedName>
</protein>
<dbReference type="EMBL" id="JBHSDR010000008">
    <property type="protein sequence ID" value="MFC4296186.1"/>
    <property type="molecule type" value="Genomic_DNA"/>
</dbReference>
<evidence type="ECO:0000259" key="1">
    <source>
        <dbReference type="SMART" id="SM00382"/>
    </source>
</evidence>
<evidence type="ECO:0000313" key="3">
    <source>
        <dbReference type="Proteomes" id="UP001595828"/>
    </source>
</evidence>
<dbReference type="Pfam" id="PF13481">
    <property type="entry name" value="AAA_25"/>
    <property type="match status" value="1"/>
</dbReference>
<name>A0ABV8RUZ3_9SPHN</name>
<dbReference type="InterPro" id="IPR027417">
    <property type="entry name" value="P-loop_NTPase"/>
</dbReference>
<dbReference type="InterPro" id="IPR003593">
    <property type="entry name" value="AAA+_ATPase"/>
</dbReference>
<dbReference type="SUPFAM" id="SSF52540">
    <property type="entry name" value="P-loop containing nucleoside triphosphate hydrolases"/>
    <property type="match status" value="1"/>
</dbReference>
<dbReference type="RefSeq" id="WP_379539678.1">
    <property type="nucleotide sequence ID" value="NZ_JBHSDR010000008.1"/>
</dbReference>
<organism evidence="2 3">
    <name type="scientific">Novosphingobium tardum</name>
    <dbReference type="NCBI Taxonomy" id="1538021"/>
    <lineage>
        <taxon>Bacteria</taxon>
        <taxon>Pseudomonadati</taxon>
        <taxon>Pseudomonadota</taxon>
        <taxon>Alphaproteobacteria</taxon>
        <taxon>Sphingomonadales</taxon>
        <taxon>Sphingomonadaceae</taxon>
        <taxon>Novosphingobium</taxon>
    </lineage>
</organism>
<proteinExistence type="predicted"/>
<accession>A0ABV8RUZ3</accession>